<evidence type="ECO:0000256" key="8">
    <source>
        <dbReference type="ARBA" id="ARBA00023136"/>
    </source>
</evidence>
<dbReference type="NCBIfam" id="TIGR01726">
    <property type="entry name" value="HEQRo_perm_3TM"/>
    <property type="match status" value="1"/>
</dbReference>
<evidence type="ECO:0000313" key="12">
    <source>
        <dbReference type="Proteomes" id="UP000284451"/>
    </source>
</evidence>
<feature type="transmembrane region" description="Helical" evidence="9">
    <location>
        <begin position="194"/>
        <end position="215"/>
    </location>
</feature>
<dbReference type="RefSeq" id="WP_128234048.1">
    <property type="nucleotide sequence ID" value="NZ_SAUY01000051.1"/>
</dbReference>
<dbReference type="PANTHER" id="PTHR30614:SF0">
    <property type="entry name" value="L-CYSTINE TRANSPORT SYSTEM PERMEASE PROTEIN TCYL"/>
    <property type="match status" value="1"/>
</dbReference>
<dbReference type="GO" id="GO:0022857">
    <property type="term" value="F:transmembrane transporter activity"/>
    <property type="evidence" value="ECO:0007669"/>
    <property type="project" value="InterPro"/>
</dbReference>
<dbReference type="SUPFAM" id="SSF161098">
    <property type="entry name" value="MetI-like"/>
    <property type="match status" value="1"/>
</dbReference>
<feature type="transmembrane region" description="Helical" evidence="9">
    <location>
        <begin position="20"/>
        <end position="49"/>
    </location>
</feature>
<accession>A0A443K0F5</accession>
<comment type="similarity">
    <text evidence="2">Belongs to the binding-protein-dependent transport system permease family. HisMQ subfamily.</text>
</comment>
<keyword evidence="4" id="KW-1003">Cell membrane</keyword>
<reference evidence="11 12" key="1">
    <citation type="submission" date="2019-01" db="EMBL/GenBank/DDBJ databases">
        <title>Sinorhodobacter populi sp. nov. isolated from the symptomatic bark tissue of Populus euramericana canker.</title>
        <authorList>
            <person name="Xu G."/>
        </authorList>
    </citation>
    <scope>NUCLEOTIDE SEQUENCE [LARGE SCALE GENOMIC DNA]</scope>
    <source>
        <strain evidence="11 12">07D10-4-3</strain>
    </source>
</reference>
<dbReference type="GO" id="GO:0043190">
    <property type="term" value="C:ATP-binding cassette (ABC) transporter complex"/>
    <property type="evidence" value="ECO:0007669"/>
    <property type="project" value="InterPro"/>
</dbReference>
<evidence type="ECO:0000256" key="3">
    <source>
        <dbReference type="ARBA" id="ARBA00022448"/>
    </source>
</evidence>
<dbReference type="Gene3D" id="1.10.3720.10">
    <property type="entry name" value="MetI-like"/>
    <property type="match status" value="1"/>
</dbReference>
<dbReference type="CDD" id="cd06261">
    <property type="entry name" value="TM_PBP2"/>
    <property type="match status" value="1"/>
</dbReference>
<keyword evidence="7 9" id="KW-1133">Transmembrane helix</keyword>
<name>A0A443K0F5_9RHOB</name>
<comment type="subcellular location">
    <subcellularLocation>
        <location evidence="1">Cell inner membrane</location>
        <topology evidence="1">Multi-pass membrane protein</topology>
    </subcellularLocation>
    <subcellularLocation>
        <location evidence="9">Cell membrane</location>
        <topology evidence="9">Multi-pass membrane protein</topology>
    </subcellularLocation>
</comment>
<evidence type="ECO:0000313" key="11">
    <source>
        <dbReference type="EMBL" id="RWR26171.1"/>
    </source>
</evidence>
<dbReference type="Pfam" id="PF00528">
    <property type="entry name" value="BPD_transp_1"/>
    <property type="match status" value="1"/>
</dbReference>
<proteinExistence type="inferred from homology"/>
<reference evidence="11 12" key="2">
    <citation type="submission" date="2019-01" db="EMBL/GenBank/DDBJ databases">
        <authorList>
            <person name="Li Y."/>
        </authorList>
    </citation>
    <scope>NUCLEOTIDE SEQUENCE [LARGE SCALE GENOMIC DNA]</scope>
    <source>
        <strain evidence="11 12">07D10-4-3</strain>
    </source>
</reference>
<dbReference type="Proteomes" id="UP000284451">
    <property type="component" value="Unassembled WGS sequence"/>
</dbReference>
<evidence type="ECO:0000256" key="5">
    <source>
        <dbReference type="ARBA" id="ARBA00022692"/>
    </source>
</evidence>
<dbReference type="InterPro" id="IPR043429">
    <property type="entry name" value="ArtM/GltK/GlnP/TcyL/YhdX-like"/>
</dbReference>
<evidence type="ECO:0000256" key="4">
    <source>
        <dbReference type="ARBA" id="ARBA00022475"/>
    </source>
</evidence>
<dbReference type="PANTHER" id="PTHR30614">
    <property type="entry name" value="MEMBRANE COMPONENT OF AMINO ACID ABC TRANSPORTER"/>
    <property type="match status" value="1"/>
</dbReference>
<dbReference type="GO" id="GO:0006865">
    <property type="term" value="P:amino acid transport"/>
    <property type="evidence" value="ECO:0007669"/>
    <property type="project" value="UniProtKB-KW"/>
</dbReference>
<organism evidence="11 12">
    <name type="scientific">Paenirhodobacter populi</name>
    <dbReference type="NCBI Taxonomy" id="2306993"/>
    <lineage>
        <taxon>Bacteria</taxon>
        <taxon>Pseudomonadati</taxon>
        <taxon>Pseudomonadota</taxon>
        <taxon>Alphaproteobacteria</taxon>
        <taxon>Rhodobacterales</taxon>
        <taxon>Rhodobacter group</taxon>
        <taxon>Paenirhodobacter</taxon>
    </lineage>
</organism>
<keyword evidence="5 9" id="KW-0812">Transmembrane</keyword>
<keyword evidence="8 9" id="KW-0472">Membrane</keyword>
<dbReference type="InterPro" id="IPR000515">
    <property type="entry name" value="MetI-like"/>
</dbReference>
<comment type="caution">
    <text evidence="11">The sequence shown here is derived from an EMBL/GenBank/DDBJ whole genome shotgun (WGS) entry which is preliminary data.</text>
</comment>
<feature type="domain" description="ABC transmembrane type-1" evidence="10">
    <location>
        <begin position="25"/>
        <end position="213"/>
    </location>
</feature>
<dbReference type="EMBL" id="SAUY01000051">
    <property type="protein sequence ID" value="RWR26171.1"/>
    <property type="molecule type" value="Genomic_DNA"/>
</dbReference>
<evidence type="ECO:0000256" key="2">
    <source>
        <dbReference type="ARBA" id="ARBA00010072"/>
    </source>
</evidence>
<keyword evidence="6" id="KW-0029">Amino-acid transport</keyword>
<dbReference type="PROSITE" id="PS50928">
    <property type="entry name" value="ABC_TM1"/>
    <property type="match status" value="1"/>
</dbReference>
<dbReference type="AlphaFoldDB" id="A0A443K0F5"/>
<protein>
    <submittedName>
        <fullName evidence="11">Amino acid ABC transporter permease</fullName>
    </submittedName>
</protein>
<keyword evidence="3 9" id="KW-0813">Transport</keyword>
<evidence type="ECO:0000256" key="6">
    <source>
        <dbReference type="ARBA" id="ARBA00022970"/>
    </source>
</evidence>
<evidence type="ECO:0000259" key="10">
    <source>
        <dbReference type="PROSITE" id="PS50928"/>
    </source>
</evidence>
<dbReference type="InterPro" id="IPR010065">
    <property type="entry name" value="AA_ABC_transptr_permease_3TM"/>
</dbReference>
<sequence>MDKLAQNFFNPEIIAGAAPSVLWGFLLTIEVSFAVMAIGLGLGMALALLRLLNMRLVSALVIAWIEVFRTLPQLVILIFIFFALPYAGIALSPFVATALALGAVLSAFCAEIFTASIMALPKGQWEAAQALGFGPIRTLRLIILPQSVRLATPLVTNRVIAVTKGTALGTAVSLNDTLGAAESYMAITANPSPLMLAAGLYLMFYIPLVAASRWLEWRAASHLRK</sequence>
<gene>
    <name evidence="11" type="ORF">D2T29_21160</name>
</gene>
<evidence type="ECO:0000256" key="1">
    <source>
        <dbReference type="ARBA" id="ARBA00004429"/>
    </source>
</evidence>
<dbReference type="InterPro" id="IPR035906">
    <property type="entry name" value="MetI-like_sf"/>
</dbReference>
<evidence type="ECO:0000256" key="9">
    <source>
        <dbReference type="RuleBase" id="RU363032"/>
    </source>
</evidence>
<evidence type="ECO:0000256" key="7">
    <source>
        <dbReference type="ARBA" id="ARBA00022989"/>
    </source>
</evidence>